<dbReference type="Pfam" id="PF01977">
    <property type="entry name" value="UbiD"/>
    <property type="match status" value="1"/>
</dbReference>
<evidence type="ECO:0008006" key="6">
    <source>
        <dbReference type="Google" id="ProtNLM"/>
    </source>
</evidence>
<evidence type="ECO:0000313" key="5">
    <source>
        <dbReference type="Proteomes" id="UP000065521"/>
    </source>
</evidence>
<comment type="caution">
    <text evidence="4">The sequence shown here is derived from an EMBL/GenBank/DDBJ whole genome shotgun (WGS) entry which is preliminary data.</text>
</comment>
<evidence type="ECO:0000259" key="2">
    <source>
        <dbReference type="Pfam" id="PF01977"/>
    </source>
</evidence>
<accession>A0A102L9U5</accession>
<name>A0A102L9U5_9BURK</name>
<dbReference type="Gene3D" id="3.40.1670.10">
    <property type="entry name" value="UbiD C-terminal domain-like"/>
    <property type="match status" value="1"/>
</dbReference>
<evidence type="ECO:0000313" key="4">
    <source>
        <dbReference type="EMBL" id="KUZ89519.1"/>
    </source>
</evidence>
<dbReference type="PANTHER" id="PTHR30108:SF21">
    <property type="entry name" value="4-HYDROXYBENZOATE DECARBOXYLASE"/>
    <property type="match status" value="1"/>
</dbReference>
<dbReference type="Pfam" id="PF20696">
    <property type="entry name" value="UbiD_C"/>
    <property type="match status" value="1"/>
</dbReference>
<dbReference type="RefSeq" id="WP_059633630.1">
    <property type="nucleotide sequence ID" value="NZ_LOTK01000044.1"/>
</dbReference>
<dbReference type="GO" id="GO:0005737">
    <property type="term" value="C:cytoplasm"/>
    <property type="evidence" value="ECO:0007669"/>
    <property type="project" value="TreeGrafter"/>
</dbReference>
<dbReference type="PANTHER" id="PTHR30108">
    <property type="entry name" value="3-OCTAPRENYL-4-HYDROXYBENZOATE CARBOXY-LYASE-RELATED"/>
    <property type="match status" value="1"/>
</dbReference>
<dbReference type="InterPro" id="IPR048304">
    <property type="entry name" value="UbiD_Rift_dom"/>
</dbReference>
<dbReference type="AlphaFoldDB" id="A0A102L9U5"/>
<dbReference type="Proteomes" id="UP000065521">
    <property type="component" value="Unassembled WGS sequence"/>
</dbReference>
<gene>
    <name evidence="4" type="ORF">WI38_15215</name>
</gene>
<dbReference type="EMBL" id="LOTN01000034">
    <property type="protein sequence ID" value="KUZ89519.1"/>
    <property type="molecule type" value="Genomic_DNA"/>
</dbReference>
<dbReference type="SUPFAM" id="SSF143968">
    <property type="entry name" value="UbiD C-terminal domain-like"/>
    <property type="match status" value="1"/>
</dbReference>
<feature type="domain" description="3-octaprenyl-4-hydroxybenzoate carboxy-lyase-like Rift-related" evidence="2">
    <location>
        <begin position="120"/>
        <end position="315"/>
    </location>
</feature>
<evidence type="ECO:0000256" key="1">
    <source>
        <dbReference type="ARBA" id="ARBA00010021"/>
    </source>
</evidence>
<feature type="domain" description="3-octaprenyl-4-hydroxybenzoate carboxy-lyase-like C-terminal" evidence="3">
    <location>
        <begin position="324"/>
        <end position="457"/>
    </location>
</feature>
<organism evidence="4 5">
    <name type="scientific">Burkholderia ubonensis</name>
    <dbReference type="NCBI Taxonomy" id="101571"/>
    <lineage>
        <taxon>Bacteria</taxon>
        <taxon>Pseudomonadati</taxon>
        <taxon>Pseudomonadota</taxon>
        <taxon>Betaproteobacteria</taxon>
        <taxon>Burkholderiales</taxon>
        <taxon>Burkholderiaceae</taxon>
        <taxon>Burkholderia</taxon>
        <taxon>Burkholderia cepacia complex</taxon>
    </lineage>
</organism>
<reference evidence="4 5" key="1">
    <citation type="submission" date="2015-11" db="EMBL/GenBank/DDBJ databases">
        <title>Expanding the genomic diversity of Burkholderia species for the development of highly accurate diagnostics.</title>
        <authorList>
            <person name="Sahl J."/>
            <person name="Keim P."/>
            <person name="Wagner D."/>
        </authorList>
    </citation>
    <scope>NUCLEOTIDE SEQUENCE [LARGE SCALE GENOMIC DNA]</scope>
    <source>
        <strain evidence="4 5">RF32-BP4</strain>
    </source>
</reference>
<comment type="similarity">
    <text evidence="1">Belongs to the UbiD family.</text>
</comment>
<protein>
    <recommendedName>
        <fullName evidence="6">UbiD family decarboxylase</fullName>
    </recommendedName>
</protein>
<sequence length="472" mass="50292">MACTASDIHDLRSALDALARAGERPVEIDAPLDPHVGLIDDYLASYRASAASWYAAEQPLRLYRRPARGRFPVLMGLFGSRARTGVLLGDDRPGERIVRAIRAPLAPTLSARATPREWVTAPDLRQWLPALTCTAGDPGPTVTLGLVYARDAVTGIANCSVHRITLKPNSTVVAISSKGHLQQLVDRHVARGERLPVSVNIGLDPALYYAAALSSPAVGFGDDELAVAGALRGRPVALAPCASGGGWYVDHAEIVIEGSLGADKEAEHDGASAGPPGHGHSMPEYLGYFSAAGAVTTLAVSALSWRPGAIYPALTGPGREQSELLGVGQEAAIWRVLHDEGVAPLFRDAVALPAGGGHLFTVLQVARRTRDDDATLLHAAMRLLERVATTKNLVLVDDDVNPHSADDVLWAIATRSRLERDVLQTPSLRGTSLDPTQSESYVSGGQKGFTNKCVIDCLVPFGLRERFRRAYT</sequence>
<evidence type="ECO:0000259" key="3">
    <source>
        <dbReference type="Pfam" id="PF20696"/>
    </source>
</evidence>
<dbReference type="InterPro" id="IPR002830">
    <property type="entry name" value="UbiD"/>
</dbReference>
<dbReference type="GO" id="GO:0016831">
    <property type="term" value="F:carboxy-lyase activity"/>
    <property type="evidence" value="ECO:0007669"/>
    <property type="project" value="InterPro"/>
</dbReference>
<dbReference type="InterPro" id="IPR049381">
    <property type="entry name" value="UbiD-like_C"/>
</dbReference>
<dbReference type="SUPFAM" id="SSF50475">
    <property type="entry name" value="FMN-binding split barrel"/>
    <property type="match status" value="1"/>
</dbReference>
<proteinExistence type="inferred from homology"/>